<dbReference type="Proteomes" id="UP000199446">
    <property type="component" value="Unassembled WGS sequence"/>
</dbReference>
<name>A0A1G7JFJ6_9DEIN</name>
<dbReference type="EMBL" id="FNBC01000034">
    <property type="protein sequence ID" value="SDF23696.1"/>
    <property type="molecule type" value="Genomic_DNA"/>
</dbReference>
<feature type="chain" id="PRO_5011701099" description="Lipoprotein" evidence="1">
    <location>
        <begin position="23"/>
        <end position="169"/>
    </location>
</feature>
<reference evidence="3" key="1">
    <citation type="submission" date="2016-10" db="EMBL/GenBank/DDBJ databases">
        <authorList>
            <person name="Varghese N."/>
            <person name="Submissions S."/>
        </authorList>
    </citation>
    <scope>NUCLEOTIDE SEQUENCE [LARGE SCALE GENOMIC DNA]</scope>
    <source>
        <strain evidence="3">CGMCC 1.6992</strain>
    </source>
</reference>
<keyword evidence="1" id="KW-0732">Signal</keyword>
<gene>
    <name evidence="2" type="ORF">SAMN04488243_1348</name>
</gene>
<accession>A0A1G7JFJ6</accession>
<evidence type="ECO:0008006" key="4">
    <source>
        <dbReference type="Google" id="ProtNLM"/>
    </source>
</evidence>
<dbReference type="PROSITE" id="PS51257">
    <property type="entry name" value="PROKAR_LIPOPROTEIN"/>
    <property type="match status" value="1"/>
</dbReference>
<feature type="signal peptide" evidence="1">
    <location>
        <begin position="1"/>
        <end position="22"/>
    </location>
</feature>
<evidence type="ECO:0000256" key="1">
    <source>
        <dbReference type="SAM" id="SignalP"/>
    </source>
</evidence>
<evidence type="ECO:0000313" key="3">
    <source>
        <dbReference type="Proteomes" id="UP000199446"/>
    </source>
</evidence>
<organism evidence="2 3">
    <name type="scientific">Thermus arciformis</name>
    <dbReference type="NCBI Taxonomy" id="482827"/>
    <lineage>
        <taxon>Bacteria</taxon>
        <taxon>Thermotogati</taxon>
        <taxon>Deinococcota</taxon>
        <taxon>Deinococci</taxon>
        <taxon>Thermales</taxon>
        <taxon>Thermaceae</taxon>
        <taxon>Thermus</taxon>
    </lineage>
</organism>
<dbReference type="OrthoDB" id="32670at2"/>
<sequence>MRRVFWPLVALAGLLAACSVSFTIPLPDQTVQLPALGGTLGRVVYPAQAQSFPPPGGVLKDVQVTGTLEASQPLFLTLDLYARTKDPAQDENCLALGGYAYACALGPEDGPIGRASFAGTSAPLSLKGEKLTQGVQEGRLWLGAMVQGLPNGGLTLTFKNLKATLTLGL</sequence>
<dbReference type="RefSeq" id="WP_143004355.1">
    <property type="nucleotide sequence ID" value="NZ_FNBC01000034.1"/>
</dbReference>
<proteinExistence type="predicted"/>
<dbReference type="STRING" id="482827.SAMN04488243_1348"/>
<evidence type="ECO:0000313" key="2">
    <source>
        <dbReference type="EMBL" id="SDF23696.1"/>
    </source>
</evidence>
<dbReference type="AlphaFoldDB" id="A0A1G7JFJ6"/>
<protein>
    <recommendedName>
        <fullName evidence="4">Lipoprotein</fullName>
    </recommendedName>
</protein>
<keyword evidence="3" id="KW-1185">Reference proteome</keyword>